<evidence type="ECO:0000256" key="1">
    <source>
        <dbReference type="ARBA" id="ARBA00001966"/>
    </source>
</evidence>
<dbReference type="SFLD" id="SFLDG01095">
    <property type="entry name" value="Uncharacterised_Radical_SAM_Su"/>
    <property type="match status" value="1"/>
</dbReference>
<sequence length="303" mass="33630">MSNSDSKTLLSPENIVYRPPVEAASMILEVSIGCSYGKCTFCQYLADKIPLQLIPREELISNLINLSLTGSTTPDLFLTGGNVLAFKTAYLLDTFNLVHMYLPYVQNFRMYARADDVLHKSREELSALASAGLDILYIGIESGNNEVLTLCNKGETRDQMLESLSILEECGIQYGLSSILGLGGKEHSREHTEDTISFYNQTSPASIRVMTLTPFDHSPLADAIQQGRFHPLVQKEILEEELLLLENLKLLSNECLFVANHVSNAVPLIGFLPSNQEQLITILKNNIQHSKSAKPTQISPGKW</sequence>
<gene>
    <name evidence="7" type="ORF">SAMN02745243_02310</name>
</gene>
<evidence type="ECO:0000256" key="4">
    <source>
        <dbReference type="ARBA" id="ARBA00023004"/>
    </source>
</evidence>
<dbReference type="PROSITE" id="PS51918">
    <property type="entry name" value="RADICAL_SAM"/>
    <property type="match status" value="1"/>
</dbReference>
<dbReference type="OrthoDB" id="9777636at2"/>
<dbReference type="InterPro" id="IPR058240">
    <property type="entry name" value="rSAM_sf"/>
</dbReference>
<organism evidence="7 8">
    <name type="scientific">Hespellia stercorisuis DSM 15480</name>
    <dbReference type="NCBI Taxonomy" id="1121950"/>
    <lineage>
        <taxon>Bacteria</taxon>
        <taxon>Bacillati</taxon>
        <taxon>Bacillota</taxon>
        <taxon>Clostridia</taxon>
        <taxon>Lachnospirales</taxon>
        <taxon>Lachnospiraceae</taxon>
        <taxon>Hespellia</taxon>
    </lineage>
</organism>
<dbReference type="SMART" id="SM00729">
    <property type="entry name" value="Elp3"/>
    <property type="match status" value="1"/>
</dbReference>
<accession>A0A1M6Q3D1</accession>
<dbReference type="EMBL" id="FQZY01000031">
    <property type="protein sequence ID" value="SHK14616.1"/>
    <property type="molecule type" value="Genomic_DNA"/>
</dbReference>
<evidence type="ECO:0000256" key="2">
    <source>
        <dbReference type="ARBA" id="ARBA00022691"/>
    </source>
</evidence>
<dbReference type="GO" id="GO:0046872">
    <property type="term" value="F:metal ion binding"/>
    <property type="evidence" value="ECO:0007669"/>
    <property type="project" value="UniProtKB-KW"/>
</dbReference>
<dbReference type="RefSeq" id="WP_073110518.1">
    <property type="nucleotide sequence ID" value="NZ_FQZY01000031.1"/>
</dbReference>
<dbReference type="Gene3D" id="3.20.20.70">
    <property type="entry name" value="Aldolase class I"/>
    <property type="match status" value="1"/>
</dbReference>
<dbReference type="AlphaFoldDB" id="A0A1M6Q3D1"/>
<dbReference type="SFLD" id="SFLDS00029">
    <property type="entry name" value="Radical_SAM"/>
    <property type="match status" value="2"/>
</dbReference>
<comment type="cofactor">
    <cofactor evidence="1">
        <name>[4Fe-4S] cluster</name>
        <dbReference type="ChEBI" id="CHEBI:49883"/>
    </cofactor>
</comment>
<dbReference type="InterPro" id="IPR006638">
    <property type="entry name" value="Elp3/MiaA/NifB-like_rSAM"/>
</dbReference>
<protein>
    <submittedName>
        <fullName evidence="7">Fe-S oxidoreductase</fullName>
    </submittedName>
</protein>
<dbReference type="CDD" id="cd01335">
    <property type="entry name" value="Radical_SAM"/>
    <property type="match status" value="1"/>
</dbReference>
<dbReference type="PANTHER" id="PTHR43409:SF4">
    <property type="entry name" value="RADICAL SAM SUPERFAMILY PROTEIN"/>
    <property type="match status" value="1"/>
</dbReference>
<dbReference type="STRING" id="1121950.SAMN02745243_02310"/>
<reference evidence="7 8" key="1">
    <citation type="submission" date="2016-11" db="EMBL/GenBank/DDBJ databases">
        <authorList>
            <person name="Jaros S."/>
            <person name="Januszkiewicz K."/>
            <person name="Wedrychowicz H."/>
        </authorList>
    </citation>
    <scope>NUCLEOTIDE SEQUENCE [LARGE SCALE GENOMIC DNA]</scope>
    <source>
        <strain evidence="7 8">DSM 15480</strain>
    </source>
</reference>
<dbReference type="SFLD" id="SFLDG01082">
    <property type="entry name" value="B12-binding_domain_containing"/>
    <property type="match status" value="1"/>
</dbReference>
<dbReference type="InterPro" id="IPR051198">
    <property type="entry name" value="BchE-like"/>
</dbReference>
<dbReference type="SUPFAM" id="SSF102114">
    <property type="entry name" value="Radical SAM enzymes"/>
    <property type="match status" value="1"/>
</dbReference>
<dbReference type="PANTHER" id="PTHR43409">
    <property type="entry name" value="ANAEROBIC MAGNESIUM-PROTOPORPHYRIN IX MONOMETHYL ESTER CYCLASE-RELATED"/>
    <property type="match status" value="1"/>
</dbReference>
<name>A0A1M6Q3D1_9FIRM</name>
<evidence type="ECO:0000313" key="7">
    <source>
        <dbReference type="EMBL" id="SHK14616.1"/>
    </source>
</evidence>
<evidence type="ECO:0000259" key="6">
    <source>
        <dbReference type="PROSITE" id="PS51918"/>
    </source>
</evidence>
<feature type="domain" description="Radical SAM core" evidence="6">
    <location>
        <begin position="18"/>
        <end position="254"/>
    </location>
</feature>
<keyword evidence="2" id="KW-0949">S-adenosyl-L-methionine</keyword>
<evidence type="ECO:0000256" key="5">
    <source>
        <dbReference type="ARBA" id="ARBA00023014"/>
    </source>
</evidence>
<evidence type="ECO:0000256" key="3">
    <source>
        <dbReference type="ARBA" id="ARBA00022723"/>
    </source>
</evidence>
<dbReference type="Proteomes" id="UP000184301">
    <property type="component" value="Unassembled WGS sequence"/>
</dbReference>
<dbReference type="GO" id="GO:0051536">
    <property type="term" value="F:iron-sulfur cluster binding"/>
    <property type="evidence" value="ECO:0007669"/>
    <property type="project" value="UniProtKB-KW"/>
</dbReference>
<keyword evidence="3" id="KW-0479">Metal-binding</keyword>
<dbReference type="Pfam" id="PF04055">
    <property type="entry name" value="Radical_SAM"/>
    <property type="match status" value="1"/>
</dbReference>
<evidence type="ECO:0000313" key="8">
    <source>
        <dbReference type="Proteomes" id="UP000184301"/>
    </source>
</evidence>
<keyword evidence="5" id="KW-0411">Iron-sulfur</keyword>
<keyword evidence="8" id="KW-1185">Reference proteome</keyword>
<dbReference type="InterPro" id="IPR007197">
    <property type="entry name" value="rSAM"/>
</dbReference>
<dbReference type="GO" id="GO:0003824">
    <property type="term" value="F:catalytic activity"/>
    <property type="evidence" value="ECO:0007669"/>
    <property type="project" value="InterPro"/>
</dbReference>
<dbReference type="InterPro" id="IPR013785">
    <property type="entry name" value="Aldolase_TIM"/>
</dbReference>
<proteinExistence type="predicted"/>
<keyword evidence="4" id="KW-0408">Iron</keyword>